<protein>
    <submittedName>
        <fullName evidence="7">3-hydroxybutyryl-CoA dehydrogenase</fullName>
    </submittedName>
</protein>
<dbReference type="FunFam" id="3.40.50.720:FF:000009">
    <property type="entry name" value="Fatty oxidation complex, alpha subunit"/>
    <property type="match status" value="1"/>
</dbReference>
<dbReference type="GO" id="GO:0008691">
    <property type="term" value="F:3-hydroxybutyryl-CoA dehydrogenase activity"/>
    <property type="evidence" value="ECO:0007669"/>
    <property type="project" value="TreeGrafter"/>
</dbReference>
<reference evidence="7 8" key="1">
    <citation type="submission" date="2019-07" db="EMBL/GenBank/DDBJ databases">
        <title>New species of Amycolatopsis and Streptomyces.</title>
        <authorList>
            <person name="Duangmal K."/>
            <person name="Teo W.F.A."/>
            <person name="Lipun K."/>
        </authorList>
    </citation>
    <scope>NUCLEOTIDE SEQUENCE [LARGE SCALE GENOMIC DNA]</scope>
    <source>
        <strain evidence="7 8">TISTR 2346</strain>
    </source>
</reference>
<dbReference type="Proteomes" id="UP000326979">
    <property type="component" value="Unassembled WGS sequence"/>
</dbReference>
<comment type="similarity">
    <text evidence="2">Belongs to the 3-hydroxyacyl-CoA dehydrogenase family.</text>
</comment>
<accession>A0A5N8WAE5</accession>
<feature type="site" description="Important for catalytic activity" evidence="4">
    <location>
        <position position="160"/>
    </location>
</feature>
<comment type="pathway">
    <text evidence="1">Lipid metabolism; butanoate metabolism.</text>
</comment>
<dbReference type="SUPFAM" id="SSF51735">
    <property type="entry name" value="NAD(P)-binding Rossmann-fold domains"/>
    <property type="match status" value="1"/>
</dbReference>
<dbReference type="OrthoDB" id="3229174at2"/>
<proteinExistence type="inferred from homology"/>
<dbReference type="Pfam" id="PF02737">
    <property type="entry name" value="3HCDH_N"/>
    <property type="match status" value="1"/>
</dbReference>
<name>A0A5N8WAE5_9ACTN</name>
<evidence type="ECO:0000313" key="7">
    <source>
        <dbReference type="EMBL" id="MPY44473.1"/>
    </source>
</evidence>
<evidence type="ECO:0000313" key="8">
    <source>
        <dbReference type="Proteomes" id="UP000326979"/>
    </source>
</evidence>
<dbReference type="NCBIfam" id="NF005875">
    <property type="entry name" value="PRK07819.1"/>
    <property type="match status" value="1"/>
</dbReference>
<comment type="caution">
    <text evidence="7">The sequence shown here is derived from an EMBL/GenBank/DDBJ whole genome shotgun (WGS) entry which is preliminary data.</text>
</comment>
<keyword evidence="3" id="KW-0560">Oxidoreductase</keyword>
<dbReference type="PANTHER" id="PTHR48075:SF9">
    <property type="entry name" value="3-HYDROXYBUTYRYL-COA DEHYDROGENASE"/>
    <property type="match status" value="1"/>
</dbReference>
<dbReference type="InterPro" id="IPR013328">
    <property type="entry name" value="6PGD_dom2"/>
</dbReference>
<dbReference type="SUPFAM" id="SSF48179">
    <property type="entry name" value="6-phosphogluconate dehydrogenase C-terminal domain-like"/>
    <property type="match status" value="1"/>
</dbReference>
<dbReference type="InterPro" id="IPR036291">
    <property type="entry name" value="NAD(P)-bd_dom_sf"/>
</dbReference>
<dbReference type="RefSeq" id="WP_152789456.1">
    <property type="nucleotide sequence ID" value="NZ_BAABEQ010000022.1"/>
</dbReference>
<feature type="domain" description="3-hydroxyacyl-CoA dehydrogenase C-terminal" evidence="5">
    <location>
        <begin position="207"/>
        <end position="303"/>
    </location>
</feature>
<evidence type="ECO:0000259" key="6">
    <source>
        <dbReference type="Pfam" id="PF02737"/>
    </source>
</evidence>
<dbReference type="GO" id="GO:0070403">
    <property type="term" value="F:NAD+ binding"/>
    <property type="evidence" value="ECO:0007669"/>
    <property type="project" value="InterPro"/>
</dbReference>
<dbReference type="InterPro" id="IPR008927">
    <property type="entry name" value="6-PGluconate_DH-like_C_sf"/>
</dbReference>
<evidence type="ECO:0000259" key="5">
    <source>
        <dbReference type="Pfam" id="PF00725"/>
    </source>
</evidence>
<sequence>MSTQPSGHPSDAAPHATATEPIRRVGVVGAGLMGSGIAEVCARAGLDVRVAEASPEAVEAGRDRITKSLARAVRSSRLAPADSTTTLRRIAFTTDLADLADRDIVIEAVAEDEQVKTEIFAALDKVVVRPDAILASNTSSIPIMKLGTATGRAQQVIGVHFFNPVPVLDLVELVPSLLTSDQTRDRAGEFVSGILGKQVIHAKDRAGFVVNSLLVPYLLSAIRMLESGLASADDIDNGMVLGCAHPMGPLSLADLIGLDTLKAIADSMYAEYKEPLHAAPPLLLRMVDAGLLGRKTSRGFHDYSGTPAERKAR</sequence>
<dbReference type="PIRSF" id="PIRSF000105">
    <property type="entry name" value="HCDH"/>
    <property type="match status" value="1"/>
</dbReference>
<feature type="domain" description="3-hydroxyacyl-CoA dehydrogenase NAD binding" evidence="6">
    <location>
        <begin position="25"/>
        <end position="204"/>
    </location>
</feature>
<dbReference type="InterPro" id="IPR022694">
    <property type="entry name" value="3-OHacyl-CoA_DH"/>
</dbReference>
<organism evidence="7 8">
    <name type="scientific">Streptomyces phyllanthi</name>
    <dbReference type="NCBI Taxonomy" id="1803180"/>
    <lineage>
        <taxon>Bacteria</taxon>
        <taxon>Bacillati</taxon>
        <taxon>Actinomycetota</taxon>
        <taxon>Actinomycetes</taxon>
        <taxon>Kitasatosporales</taxon>
        <taxon>Streptomycetaceae</taxon>
        <taxon>Streptomyces</taxon>
    </lineage>
</organism>
<gene>
    <name evidence="7" type="ORF">FNH04_32585</name>
</gene>
<dbReference type="PANTHER" id="PTHR48075">
    <property type="entry name" value="3-HYDROXYACYL-COA DEHYDROGENASE FAMILY PROTEIN"/>
    <property type="match status" value="1"/>
</dbReference>
<evidence type="ECO:0000256" key="1">
    <source>
        <dbReference type="ARBA" id="ARBA00005086"/>
    </source>
</evidence>
<evidence type="ECO:0000256" key="3">
    <source>
        <dbReference type="ARBA" id="ARBA00023002"/>
    </source>
</evidence>
<dbReference type="EMBL" id="VJZE01000327">
    <property type="protein sequence ID" value="MPY44473.1"/>
    <property type="molecule type" value="Genomic_DNA"/>
</dbReference>
<dbReference type="AlphaFoldDB" id="A0A5N8WAE5"/>
<dbReference type="InterPro" id="IPR006108">
    <property type="entry name" value="3HC_DH_C"/>
</dbReference>
<keyword evidence="8" id="KW-1185">Reference proteome</keyword>
<dbReference type="Gene3D" id="3.40.50.720">
    <property type="entry name" value="NAD(P)-binding Rossmann-like Domain"/>
    <property type="match status" value="1"/>
</dbReference>
<dbReference type="InterPro" id="IPR006176">
    <property type="entry name" value="3-OHacyl-CoA_DH_NAD-bd"/>
</dbReference>
<dbReference type="Pfam" id="PF00725">
    <property type="entry name" value="3HCDH"/>
    <property type="match status" value="1"/>
</dbReference>
<dbReference type="GO" id="GO:0006635">
    <property type="term" value="P:fatty acid beta-oxidation"/>
    <property type="evidence" value="ECO:0007669"/>
    <property type="project" value="TreeGrafter"/>
</dbReference>
<evidence type="ECO:0000256" key="4">
    <source>
        <dbReference type="PIRSR" id="PIRSR000105-1"/>
    </source>
</evidence>
<evidence type="ECO:0000256" key="2">
    <source>
        <dbReference type="ARBA" id="ARBA00009463"/>
    </source>
</evidence>
<dbReference type="Gene3D" id="1.10.1040.10">
    <property type="entry name" value="N-(1-d-carboxylethyl)-l-norvaline Dehydrogenase, domain 2"/>
    <property type="match status" value="1"/>
</dbReference>